<keyword evidence="5" id="KW-0648">Protein biosynthesis</keyword>
<dbReference type="EMBL" id="HBGY01031553">
    <property type="protein sequence ID" value="CAD9610167.1"/>
    <property type="molecule type" value="Transcribed_RNA"/>
</dbReference>
<dbReference type="PANTHER" id="PTHR43556">
    <property type="entry name" value="PEPTIDE CHAIN RELEASE FACTOR RF3"/>
    <property type="match status" value="1"/>
</dbReference>
<evidence type="ECO:0000313" key="8">
    <source>
        <dbReference type="EMBL" id="CAD9610167.1"/>
    </source>
</evidence>
<dbReference type="InterPro" id="IPR027417">
    <property type="entry name" value="P-loop_NTPase"/>
</dbReference>
<dbReference type="Pfam" id="PF22042">
    <property type="entry name" value="EF-G_D2"/>
    <property type="match status" value="1"/>
</dbReference>
<dbReference type="SUPFAM" id="SSF50447">
    <property type="entry name" value="Translation proteins"/>
    <property type="match status" value="1"/>
</dbReference>
<dbReference type="Gene3D" id="3.30.70.3280">
    <property type="entry name" value="Peptide chain release factor 3, domain III"/>
    <property type="match status" value="1"/>
</dbReference>
<evidence type="ECO:0000256" key="6">
    <source>
        <dbReference type="ARBA" id="ARBA00023134"/>
    </source>
</evidence>
<sequence>MLLDAAKGLEPQTRKLFEVCRMRNLPLFTFVNKMDRPALTPYEIMDQIEAEFGLETHPITWPIGDGDRFKGVVDRLTGIVHLFKKAEKRGGKAEIQQVPLEEHDKLVELIGDEELSDKLFEDVELLEGILNPLDMERVLAANQSPLFFGSAMTNFGVQLFLDKFLEMGTSPVGRSAVVVKTPKNKEESNIGPEFDEFTGFVFKTQANLDPKHRDRLAYVRIVSGVYEKGMKVGHSRSKPSKKYNLAQAQALFGSDRSAVEIAYPGDVIGINNPGNFAIGDTLFTGTSKISYPGIPSFSPEKFAYIRAPNPSSYKGFQKGIDQLLQEGAVQSLRQRNDDGGGPLILAAVGQLQFEVVQARLESEYGVESTLEPMGYDLARWADGGWDAVDKADADGKLFGIMIVQDRWKRPVLLFRNEWKAASVAQEEDYLQLQPWSKPPEDDE</sequence>
<dbReference type="PROSITE" id="PS51722">
    <property type="entry name" value="G_TR_2"/>
    <property type="match status" value="1"/>
</dbReference>
<dbReference type="FunFam" id="3.30.70.3280:FF:000001">
    <property type="entry name" value="Peptide chain release factor 3"/>
    <property type="match status" value="1"/>
</dbReference>
<dbReference type="SUPFAM" id="SSF52540">
    <property type="entry name" value="P-loop containing nucleoside triphosphate hydrolases"/>
    <property type="match status" value="1"/>
</dbReference>
<organism evidence="8">
    <name type="scientific">Leptocylindrus danicus</name>
    <dbReference type="NCBI Taxonomy" id="163516"/>
    <lineage>
        <taxon>Eukaryota</taxon>
        <taxon>Sar</taxon>
        <taxon>Stramenopiles</taxon>
        <taxon>Ochrophyta</taxon>
        <taxon>Bacillariophyta</taxon>
        <taxon>Coscinodiscophyceae</taxon>
        <taxon>Chaetocerotophycidae</taxon>
        <taxon>Leptocylindrales</taxon>
        <taxon>Leptocylindraceae</taxon>
        <taxon>Leptocylindrus</taxon>
    </lineage>
</organism>
<keyword evidence="3" id="KW-0963">Cytoplasm</keyword>
<dbReference type="InterPro" id="IPR004548">
    <property type="entry name" value="PrfC"/>
</dbReference>
<dbReference type="InterPro" id="IPR038467">
    <property type="entry name" value="RF3_dom_3_sf"/>
</dbReference>
<evidence type="ECO:0000259" key="7">
    <source>
        <dbReference type="PROSITE" id="PS51722"/>
    </source>
</evidence>
<dbReference type="GO" id="GO:0005525">
    <property type="term" value="F:GTP binding"/>
    <property type="evidence" value="ECO:0007669"/>
    <property type="project" value="UniProtKB-KW"/>
</dbReference>
<evidence type="ECO:0000256" key="3">
    <source>
        <dbReference type="ARBA" id="ARBA00022490"/>
    </source>
</evidence>
<dbReference type="GO" id="GO:0016150">
    <property type="term" value="F:translation release factor activity, codon nonspecific"/>
    <property type="evidence" value="ECO:0007669"/>
    <property type="project" value="TreeGrafter"/>
</dbReference>
<dbReference type="SUPFAM" id="SSF54980">
    <property type="entry name" value="EF-G C-terminal domain-like"/>
    <property type="match status" value="1"/>
</dbReference>
<dbReference type="GO" id="GO:0005829">
    <property type="term" value="C:cytosol"/>
    <property type="evidence" value="ECO:0007669"/>
    <property type="project" value="TreeGrafter"/>
</dbReference>
<keyword evidence="6" id="KW-0342">GTP-binding</keyword>
<dbReference type="Pfam" id="PF00009">
    <property type="entry name" value="GTP_EFTU"/>
    <property type="match status" value="1"/>
</dbReference>
<comment type="subcellular location">
    <subcellularLocation>
        <location evidence="2">Cytoplasm</location>
    </subcellularLocation>
    <subcellularLocation>
        <location evidence="1">Plastid</location>
        <location evidence="1">Chloroplast</location>
    </subcellularLocation>
</comment>
<dbReference type="InterPro" id="IPR053905">
    <property type="entry name" value="EF-G-like_DII"/>
</dbReference>
<evidence type="ECO:0000256" key="2">
    <source>
        <dbReference type="ARBA" id="ARBA00004496"/>
    </source>
</evidence>
<proteinExistence type="predicted"/>
<keyword evidence="4" id="KW-0547">Nucleotide-binding</keyword>
<dbReference type="InterPro" id="IPR032090">
    <property type="entry name" value="RF3_C"/>
</dbReference>
<gene>
    <name evidence="8" type="ORF">LDAN0321_LOCUS19685</name>
</gene>
<dbReference type="InterPro" id="IPR000795">
    <property type="entry name" value="T_Tr_GTP-bd_dom"/>
</dbReference>
<evidence type="ECO:0000256" key="4">
    <source>
        <dbReference type="ARBA" id="ARBA00022741"/>
    </source>
</evidence>
<evidence type="ECO:0000256" key="5">
    <source>
        <dbReference type="ARBA" id="ARBA00022917"/>
    </source>
</evidence>
<accession>A0A7S2PNN8</accession>
<dbReference type="GO" id="GO:0009507">
    <property type="term" value="C:chloroplast"/>
    <property type="evidence" value="ECO:0007669"/>
    <property type="project" value="UniProtKB-SubCell"/>
</dbReference>
<dbReference type="Gene3D" id="3.40.50.300">
    <property type="entry name" value="P-loop containing nucleotide triphosphate hydrolases"/>
    <property type="match status" value="2"/>
</dbReference>
<dbReference type="PANTHER" id="PTHR43556:SF2">
    <property type="entry name" value="PEPTIDE CHAIN RELEASE FACTOR RF3"/>
    <property type="match status" value="1"/>
</dbReference>
<dbReference type="AlphaFoldDB" id="A0A7S2PNN8"/>
<reference evidence="8" key="1">
    <citation type="submission" date="2021-01" db="EMBL/GenBank/DDBJ databases">
        <authorList>
            <person name="Corre E."/>
            <person name="Pelletier E."/>
            <person name="Niang G."/>
            <person name="Scheremetjew M."/>
            <person name="Finn R."/>
            <person name="Kale V."/>
            <person name="Holt S."/>
            <person name="Cochrane G."/>
            <person name="Meng A."/>
            <person name="Brown T."/>
            <person name="Cohen L."/>
        </authorList>
    </citation>
    <scope>NUCLEOTIDE SEQUENCE</scope>
    <source>
        <strain evidence="8">B650</strain>
    </source>
</reference>
<evidence type="ECO:0000256" key="1">
    <source>
        <dbReference type="ARBA" id="ARBA00004229"/>
    </source>
</evidence>
<dbReference type="Pfam" id="PF16658">
    <property type="entry name" value="RF3_C"/>
    <property type="match status" value="1"/>
</dbReference>
<feature type="domain" description="Tr-type G" evidence="7">
    <location>
        <begin position="1"/>
        <end position="172"/>
    </location>
</feature>
<dbReference type="GO" id="GO:0003924">
    <property type="term" value="F:GTPase activity"/>
    <property type="evidence" value="ECO:0007669"/>
    <property type="project" value="InterPro"/>
</dbReference>
<protein>
    <recommendedName>
        <fullName evidence="7">Tr-type G domain-containing protein</fullName>
    </recommendedName>
</protein>
<dbReference type="InterPro" id="IPR035647">
    <property type="entry name" value="EFG_III/V"/>
</dbReference>
<dbReference type="InterPro" id="IPR009000">
    <property type="entry name" value="Transl_B-barrel_sf"/>
</dbReference>
<name>A0A7S2PNN8_9STRA</name>